<accession>A0A5B7GG05</accession>
<organism evidence="1 2">
    <name type="scientific">Portunus trituberculatus</name>
    <name type="common">Swimming crab</name>
    <name type="synonym">Neptunus trituberculatus</name>
    <dbReference type="NCBI Taxonomy" id="210409"/>
    <lineage>
        <taxon>Eukaryota</taxon>
        <taxon>Metazoa</taxon>
        <taxon>Ecdysozoa</taxon>
        <taxon>Arthropoda</taxon>
        <taxon>Crustacea</taxon>
        <taxon>Multicrustacea</taxon>
        <taxon>Malacostraca</taxon>
        <taxon>Eumalacostraca</taxon>
        <taxon>Eucarida</taxon>
        <taxon>Decapoda</taxon>
        <taxon>Pleocyemata</taxon>
        <taxon>Brachyura</taxon>
        <taxon>Eubrachyura</taxon>
        <taxon>Portunoidea</taxon>
        <taxon>Portunidae</taxon>
        <taxon>Portuninae</taxon>
        <taxon>Portunus</taxon>
    </lineage>
</organism>
<reference evidence="1 2" key="1">
    <citation type="submission" date="2019-05" db="EMBL/GenBank/DDBJ databases">
        <title>Another draft genome of Portunus trituberculatus and its Hox gene families provides insights of decapod evolution.</title>
        <authorList>
            <person name="Jeong J.-H."/>
            <person name="Song I."/>
            <person name="Kim S."/>
            <person name="Choi T."/>
            <person name="Kim D."/>
            <person name="Ryu S."/>
            <person name="Kim W."/>
        </authorList>
    </citation>
    <scope>NUCLEOTIDE SEQUENCE [LARGE SCALE GENOMIC DNA]</scope>
    <source>
        <tissue evidence="1">Muscle</tissue>
    </source>
</reference>
<gene>
    <name evidence="1" type="ORF">E2C01_049977</name>
</gene>
<dbReference type="Proteomes" id="UP000324222">
    <property type="component" value="Unassembled WGS sequence"/>
</dbReference>
<protein>
    <submittedName>
        <fullName evidence="1">Uncharacterized protein</fullName>
    </submittedName>
</protein>
<dbReference type="EMBL" id="VSRR010013637">
    <property type="protein sequence ID" value="MPC56028.1"/>
    <property type="molecule type" value="Genomic_DNA"/>
</dbReference>
<evidence type="ECO:0000313" key="1">
    <source>
        <dbReference type="EMBL" id="MPC56028.1"/>
    </source>
</evidence>
<dbReference type="AlphaFoldDB" id="A0A5B7GG05"/>
<keyword evidence="2" id="KW-1185">Reference proteome</keyword>
<comment type="caution">
    <text evidence="1">The sequence shown here is derived from an EMBL/GenBank/DDBJ whole genome shotgun (WGS) entry which is preliminary data.</text>
</comment>
<sequence>MNKWNIKGYHRRQKKRDEEEILRGLDINS</sequence>
<evidence type="ECO:0000313" key="2">
    <source>
        <dbReference type="Proteomes" id="UP000324222"/>
    </source>
</evidence>
<name>A0A5B7GG05_PORTR</name>
<proteinExistence type="predicted"/>